<feature type="region of interest" description="Disordered" evidence="1">
    <location>
        <begin position="31"/>
        <end position="53"/>
    </location>
</feature>
<sequence length="240" mass="26521">MASRKTSTVSDSVTILTGVSMQHRTVTVSDRGTATGNCSNEHNQNGHNDHRRQEPHFPQIKIVIDEPELPAAANPRIKDAALALHTLRRHSTRRRSSSPSPSAAGGKGLNLTPSKPTSSAAFLTIYNHRAGGGGGSYGSYYPDSREDLRLYAADYVDEDDEYGFDTDGGGYRLHRIGRGMQGDYDEDEEEEEDAEEGDEQDEDDDEDNGRDYHRFGPLRIFPYCPVLVAPLLSQSGCIWF</sequence>
<evidence type="ECO:0000256" key="1">
    <source>
        <dbReference type="SAM" id="MobiDB-lite"/>
    </source>
</evidence>
<evidence type="ECO:0000313" key="3">
    <source>
        <dbReference type="Proteomes" id="UP000075883"/>
    </source>
</evidence>
<keyword evidence="3" id="KW-1185">Reference proteome</keyword>
<feature type="compositionally biased region" description="Acidic residues" evidence="1">
    <location>
        <begin position="183"/>
        <end position="208"/>
    </location>
</feature>
<name>A0A182MUB1_9DIPT</name>
<feature type="compositionally biased region" description="Polar residues" evidence="1">
    <location>
        <begin position="31"/>
        <end position="46"/>
    </location>
</feature>
<dbReference type="EnsemblMetazoa" id="ACUA026423-RA">
    <property type="protein sequence ID" value="ACUA026423-PA"/>
    <property type="gene ID" value="ACUA026423"/>
</dbReference>
<dbReference type="Proteomes" id="UP000075883">
    <property type="component" value="Unassembled WGS sequence"/>
</dbReference>
<protein>
    <submittedName>
        <fullName evidence="2">Uncharacterized protein</fullName>
    </submittedName>
</protein>
<dbReference type="EMBL" id="AXCM01019498">
    <property type="status" value="NOT_ANNOTATED_CDS"/>
    <property type="molecule type" value="Genomic_DNA"/>
</dbReference>
<accession>A0A182MUB1</accession>
<dbReference type="VEuPathDB" id="VectorBase:ACUA026423"/>
<organism evidence="2 3">
    <name type="scientific">Anopheles culicifacies</name>
    <dbReference type="NCBI Taxonomy" id="139723"/>
    <lineage>
        <taxon>Eukaryota</taxon>
        <taxon>Metazoa</taxon>
        <taxon>Ecdysozoa</taxon>
        <taxon>Arthropoda</taxon>
        <taxon>Hexapoda</taxon>
        <taxon>Insecta</taxon>
        <taxon>Pterygota</taxon>
        <taxon>Neoptera</taxon>
        <taxon>Endopterygota</taxon>
        <taxon>Diptera</taxon>
        <taxon>Nematocera</taxon>
        <taxon>Culicoidea</taxon>
        <taxon>Culicidae</taxon>
        <taxon>Anophelinae</taxon>
        <taxon>Anopheles</taxon>
        <taxon>culicifacies species complex</taxon>
    </lineage>
</organism>
<reference evidence="3" key="1">
    <citation type="submission" date="2013-09" db="EMBL/GenBank/DDBJ databases">
        <title>The Genome Sequence of Anopheles culicifacies species A.</title>
        <authorList>
            <consortium name="The Broad Institute Genomics Platform"/>
            <person name="Neafsey D.E."/>
            <person name="Besansky N."/>
            <person name="Howell P."/>
            <person name="Walton C."/>
            <person name="Young S.K."/>
            <person name="Zeng Q."/>
            <person name="Gargeya S."/>
            <person name="Fitzgerald M."/>
            <person name="Haas B."/>
            <person name="Abouelleil A."/>
            <person name="Allen A.W."/>
            <person name="Alvarado L."/>
            <person name="Arachchi H.M."/>
            <person name="Berlin A.M."/>
            <person name="Chapman S.B."/>
            <person name="Gainer-Dewar J."/>
            <person name="Goldberg J."/>
            <person name="Griggs A."/>
            <person name="Gujja S."/>
            <person name="Hansen M."/>
            <person name="Howarth C."/>
            <person name="Imamovic A."/>
            <person name="Ireland A."/>
            <person name="Larimer J."/>
            <person name="McCowan C."/>
            <person name="Murphy C."/>
            <person name="Pearson M."/>
            <person name="Poon T.W."/>
            <person name="Priest M."/>
            <person name="Roberts A."/>
            <person name="Saif S."/>
            <person name="Shea T."/>
            <person name="Sisk P."/>
            <person name="Sykes S."/>
            <person name="Wortman J."/>
            <person name="Nusbaum C."/>
            <person name="Birren B."/>
        </authorList>
    </citation>
    <scope>NUCLEOTIDE SEQUENCE [LARGE SCALE GENOMIC DNA]</scope>
    <source>
        <strain evidence="3">A-37</strain>
    </source>
</reference>
<evidence type="ECO:0000313" key="2">
    <source>
        <dbReference type="EnsemblMetazoa" id="ACUA026423-PA"/>
    </source>
</evidence>
<reference evidence="2" key="2">
    <citation type="submission" date="2020-05" db="UniProtKB">
        <authorList>
            <consortium name="EnsemblMetazoa"/>
        </authorList>
    </citation>
    <scope>IDENTIFICATION</scope>
    <source>
        <strain evidence="2">A-37</strain>
    </source>
</reference>
<proteinExistence type="predicted"/>
<feature type="region of interest" description="Disordered" evidence="1">
    <location>
        <begin position="175"/>
        <end position="213"/>
    </location>
</feature>
<feature type="region of interest" description="Disordered" evidence="1">
    <location>
        <begin position="88"/>
        <end position="115"/>
    </location>
</feature>
<dbReference type="AlphaFoldDB" id="A0A182MUB1"/>